<dbReference type="SUPFAM" id="SSF54236">
    <property type="entry name" value="Ubiquitin-like"/>
    <property type="match status" value="1"/>
</dbReference>
<dbReference type="PROSITE" id="PS50053">
    <property type="entry name" value="UBIQUITIN_2"/>
    <property type="match status" value="1"/>
</dbReference>
<proteinExistence type="predicted"/>
<organism evidence="3 4">
    <name type="scientific">Stephania cephalantha</name>
    <dbReference type="NCBI Taxonomy" id="152367"/>
    <lineage>
        <taxon>Eukaryota</taxon>
        <taxon>Viridiplantae</taxon>
        <taxon>Streptophyta</taxon>
        <taxon>Embryophyta</taxon>
        <taxon>Tracheophyta</taxon>
        <taxon>Spermatophyta</taxon>
        <taxon>Magnoliopsida</taxon>
        <taxon>Ranunculales</taxon>
        <taxon>Menispermaceae</taxon>
        <taxon>Menispermoideae</taxon>
        <taxon>Cissampelideae</taxon>
        <taxon>Stephania</taxon>
    </lineage>
</organism>
<dbReference type="InterPro" id="IPR000626">
    <property type="entry name" value="Ubiquitin-like_dom"/>
</dbReference>
<keyword evidence="4" id="KW-1185">Reference proteome</keyword>
<gene>
    <name evidence="3" type="ORF">Scep_027713</name>
</gene>
<evidence type="ECO:0000313" key="3">
    <source>
        <dbReference type="EMBL" id="KAK9088631.1"/>
    </source>
</evidence>
<feature type="domain" description="Ubiquitin-like" evidence="2">
    <location>
        <begin position="1"/>
        <end position="46"/>
    </location>
</feature>
<evidence type="ECO:0000259" key="2">
    <source>
        <dbReference type="PROSITE" id="PS50053"/>
    </source>
</evidence>
<keyword evidence="1" id="KW-1017">Isopeptide bond</keyword>
<dbReference type="InterPro" id="IPR050158">
    <property type="entry name" value="Ubiquitin_ubiquitin-like"/>
</dbReference>
<dbReference type="Pfam" id="PF00240">
    <property type="entry name" value="ubiquitin"/>
    <property type="match status" value="1"/>
</dbReference>
<dbReference type="Gene3D" id="3.10.20.90">
    <property type="entry name" value="Phosphatidylinositol 3-kinase Catalytic Subunit, Chain A, domain 1"/>
    <property type="match status" value="1"/>
</dbReference>
<dbReference type="GO" id="GO:0003729">
    <property type="term" value="F:mRNA binding"/>
    <property type="evidence" value="ECO:0007669"/>
    <property type="project" value="UniProtKB-ARBA"/>
</dbReference>
<dbReference type="InterPro" id="IPR029071">
    <property type="entry name" value="Ubiquitin-like_domsf"/>
</dbReference>
<evidence type="ECO:0000313" key="4">
    <source>
        <dbReference type="Proteomes" id="UP001419268"/>
    </source>
</evidence>
<comment type="caution">
    <text evidence="3">The sequence shown here is derived from an EMBL/GenBank/DDBJ whole genome shotgun (WGS) entry which is preliminary data.</text>
</comment>
<reference evidence="3 4" key="1">
    <citation type="submission" date="2024-01" db="EMBL/GenBank/DDBJ databases">
        <title>Genome assemblies of Stephania.</title>
        <authorList>
            <person name="Yang L."/>
        </authorList>
    </citation>
    <scope>NUCLEOTIDE SEQUENCE [LARGE SCALE GENOMIC DNA]</scope>
    <source>
        <strain evidence="3">JXDWG</strain>
        <tissue evidence="3">Leaf</tissue>
    </source>
</reference>
<evidence type="ECO:0000256" key="1">
    <source>
        <dbReference type="ARBA" id="ARBA00022499"/>
    </source>
</evidence>
<dbReference type="AlphaFoldDB" id="A0AAP0E8L9"/>
<sequence length="61" mass="6916">MESSDNIDNVKAKIQDKEGIPLNQHRLIIAGKQKDGRTLADYNIQKTRLCTLFSLFVVVID</sequence>
<dbReference type="EMBL" id="JBBNAG010000012">
    <property type="protein sequence ID" value="KAK9088631.1"/>
    <property type="molecule type" value="Genomic_DNA"/>
</dbReference>
<protein>
    <recommendedName>
        <fullName evidence="2">Ubiquitin-like domain-containing protein</fullName>
    </recommendedName>
</protein>
<dbReference type="PANTHER" id="PTHR10666">
    <property type="entry name" value="UBIQUITIN"/>
    <property type="match status" value="1"/>
</dbReference>
<name>A0AAP0E8L9_9MAGN</name>
<dbReference type="Proteomes" id="UP001419268">
    <property type="component" value="Unassembled WGS sequence"/>
</dbReference>
<accession>A0AAP0E8L9</accession>